<comment type="caution">
    <text evidence="1">The sequence shown here is derived from an EMBL/GenBank/DDBJ whole genome shotgun (WGS) entry which is preliminary data.</text>
</comment>
<dbReference type="EMBL" id="QOVW01000018">
    <property type="protein sequence ID" value="RDB36903.1"/>
    <property type="molecule type" value="Genomic_DNA"/>
</dbReference>
<gene>
    <name evidence="1" type="ORF">DCC88_02685</name>
</gene>
<protein>
    <submittedName>
        <fullName evidence="1">Uncharacterized protein</fullName>
    </submittedName>
</protein>
<organism evidence="1 2">
    <name type="scientific">Spirobacillus cienkowskii</name>
    <dbReference type="NCBI Taxonomy" id="495820"/>
    <lineage>
        <taxon>Bacteria</taxon>
        <taxon>Pseudomonadati</taxon>
        <taxon>Bdellovibrionota</taxon>
        <taxon>Oligoflexia</taxon>
        <taxon>Silvanigrellales</taxon>
        <taxon>Spirobacillus</taxon>
    </lineage>
</organism>
<keyword evidence="2" id="KW-1185">Reference proteome</keyword>
<dbReference type="RefSeq" id="WP_338636096.1">
    <property type="nucleotide sequence ID" value="NZ_CP146516.1"/>
</dbReference>
<evidence type="ECO:0000313" key="1">
    <source>
        <dbReference type="EMBL" id="RDB36903.1"/>
    </source>
</evidence>
<sequence>MRSIFCSYFNYYIKIILMFLSMIIFDYASAIDGEVSHKLSKVEKMLLNIKTPDQACKILNKKIVSYIDAIFFVKNCKLMKITDPEVSNKLVQIHKKEVINLPPDLYAKMQLSKDYTYFDYDKDFNDDSEFDLASLCEKYNNNIVTSNNFNYYYIQNCKKRIFNNEKDLFYFSKKSNPIFSLNPRALSIFPNGKPIIVEKKNDESIFVVSESEIKKNLPPKKVLCKNLENKIVSFHDSIFFLSKCQLYVIKDFNLEIQKKADNYGGIKELSVQQAIGIPQVGFISSNDVIKKMR</sequence>
<proteinExistence type="predicted"/>
<accession>A0A369KYU7</accession>
<evidence type="ECO:0000313" key="2">
    <source>
        <dbReference type="Proteomes" id="UP000253934"/>
    </source>
</evidence>
<dbReference type="AlphaFoldDB" id="A0A369KYU7"/>
<reference evidence="1" key="1">
    <citation type="submission" date="2018-04" db="EMBL/GenBank/DDBJ databases">
        <title>Draft genome sequence of the Candidatus Spirobacillus cienkowskii, a pathogen of freshwater Daphnia species, reconstructed from hemolymph metagenomic reads.</title>
        <authorList>
            <person name="Bresciani L."/>
            <person name="Lemos L.N."/>
            <person name="Wale N."/>
            <person name="Lin J.Y."/>
            <person name="Fernandes G.R."/>
            <person name="Duffy M.A."/>
            <person name="Rodrigues J.M."/>
        </authorList>
    </citation>
    <scope>NUCLEOTIDE SEQUENCE [LARGE SCALE GENOMIC DNA]</scope>
    <source>
        <strain evidence="1">Binning01</strain>
    </source>
</reference>
<name>A0A369KYU7_9BACT</name>
<dbReference type="Proteomes" id="UP000253934">
    <property type="component" value="Unassembled WGS sequence"/>
</dbReference>